<proteinExistence type="predicted"/>
<accession>A0A1V0SBL7</accession>
<sequence length="137" mass="16603">MSQQNEIESLRYELQKKNNLIYDLRKNLRNQMFLSEDKDYVIMDLENDVNSLKKQNLDLIDKLSKLSDEYNKLRSEKKELLLLNFDLNRENINITKNVNNSIEEFKEIMKDFCCFKSQFLKDDLKSNIMRMMINDYL</sequence>
<dbReference type="EMBL" id="KY684084">
    <property type="protein sequence ID" value="ARF09099.1"/>
    <property type="molecule type" value="Genomic_DNA"/>
</dbReference>
<protein>
    <submittedName>
        <fullName evidence="2">Uncharacterized protein</fullName>
    </submittedName>
</protein>
<name>A0A1V0SBL7_9VIRU</name>
<evidence type="ECO:0000256" key="1">
    <source>
        <dbReference type="SAM" id="Coils"/>
    </source>
</evidence>
<keyword evidence="1" id="KW-0175">Coiled coil</keyword>
<evidence type="ECO:0000313" key="2">
    <source>
        <dbReference type="EMBL" id="ARF09099.1"/>
    </source>
</evidence>
<reference evidence="2" key="1">
    <citation type="journal article" date="2017" name="Science">
        <title>Giant viruses with an expanded complement of translation system components.</title>
        <authorList>
            <person name="Schulz F."/>
            <person name="Yutin N."/>
            <person name="Ivanova N.N."/>
            <person name="Ortega D.R."/>
            <person name="Lee T.K."/>
            <person name="Vierheilig J."/>
            <person name="Daims H."/>
            <person name="Horn M."/>
            <person name="Wagner M."/>
            <person name="Jensen G.J."/>
            <person name="Kyrpides N.C."/>
            <person name="Koonin E.V."/>
            <person name="Woyke T."/>
        </authorList>
    </citation>
    <scope>NUCLEOTIDE SEQUENCE</scope>
    <source>
        <strain evidence="2">CTV1</strain>
    </source>
</reference>
<organism evidence="2">
    <name type="scientific">Catovirus CTV1</name>
    <dbReference type="NCBI Taxonomy" id="1977631"/>
    <lineage>
        <taxon>Viruses</taxon>
        <taxon>Varidnaviria</taxon>
        <taxon>Bamfordvirae</taxon>
        <taxon>Nucleocytoviricota</taxon>
        <taxon>Megaviricetes</taxon>
        <taxon>Imitervirales</taxon>
        <taxon>Mimiviridae</taxon>
        <taxon>Klosneuvirinae</taxon>
        <taxon>Catovirus</taxon>
    </lineage>
</organism>
<gene>
    <name evidence="2" type="ORF">Catovirus_2_48</name>
</gene>
<feature type="coiled-coil region" evidence="1">
    <location>
        <begin position="42"/>
        <end position="83"/>
    </location>
</feature>